<dbReference type="Pfam" id="PF13568">
    <property type="entry name" value="OMP_b-brl_2"/>
    <property type="match status" value="1"/>
</dbReference>
<sequence length="88" mass="9744">MKQIFIIALMFICIAANAQILIGAKGGISIPDLKGNSEQTKGYTSREAAYFGLVANFQLSKFFSLQPEINYSPQGANEMECSLYRLMQ</sequence>
<dbReference type="InterPro" id="IPR025665">
    <property type="entry name" value="Beta-barrel_OMP_2"/>
</dbReference>
<protein>
    <submittedName>
        <fullName evidence="2">PorT family protein</fullName>
    </submittedName>
</protein>
<dbReference type="EMBL" id="VYQF01000001">
    <property type="protein sequence ID" value="KAA9040594.1"/>
    <property type="molecule type" value="Genomic_DNA"/>
</dbReference>
<feature type="domain" description="Outer membrane protein beta-barrel" evidence="1">
    <location>
        <begin position="19"/>
        <end position="77"/>
    </location>
</feature>
<accession>A0A5J5IL52</accession>
<evidence type="ECO:0000313" key="3">
    <source>
        <dbReference type="Proteomes" id="UP000326903"/>
    </source>
</evidence>
<organism evidence="2 3">
    <name type="scientific">Ginsengibacter hankyongi</name>
    <dbReference type="NCBI Taxonomy" id="2607284"/>
    <lineage>
        <taxon>Bacteria</taxon>
        <taxon>Pseudomonadati</taxon>
        <taxon>Bacteroidota</taxon>
        <taxon>Chitinophagia</taxon>
        <taxon>Chitinophagales</taxon>
        <taxon>Chitinophagaceae</taxon>
        <taxon>Ginsengibacter</taxon>
    </lineage>
</organism>
<dbReference type="AlphaFoldDB" id="A0A5J5IL52"/>
<dbReference type="Proteomes" id="UP000326903">
    <property type="component" value="Unassembled WGS sequence"/>
</dbReference>
<keyword evidence="3" id="KW-1185">Reference proteome</keyword>
<evidence type="ECO:0000259" key="1">
    <source>
        <dbReference type="Pfam" id="PF13568"/>
    </source>
</evidence>
<proteinExistence type="predicted"/>
<gene>
    <name evidence="2" type="ORF">FW778_00700</name>
</gene>
<reference evidence="2 3" key="1">
    <citation type="submission" date="2019-09" db="EMBL/GenBank/DDBJ databases">
        <title>Draft genome sequence of Ginsengibacter sp. BR5-29.</title>
        <authorList>
            <person name="Im W.-T."/>
        </authorList>
    </citation>
    <scope>NUCLEOTIDE SEQUENCE [LARGE SCALE GENOMIC DNA]</scope>
    <source>
        <strain evidence="2 3">BR5-29</strain>
    </source>
</reference>
<comment type="caution">
    <text evidence="2">The sequence shown here is derived from an EMBL/GenBank/DDBJ whole genome shotgun (WGS) entry which is preliminary data.</text>
</comment>
<dbReference type="RefSeq" id="WP_150412654.1">
    <property type="nucleotide sequence ID" value="NZ_VYQF01000001.1"/>
</dbReference>
<evidence type="ECO:0000313" key="2">
    <source>
        <dbReference type="EMBL" id="KAA9040594.1"/>
    </source>
</evidence>
<name>A0A5J5IL52_9BACT</name>